<dbReference type="Pfam" id="PF00485">
    <property type="entry name" value="PRK"/>
    <property type="match status" value="1"/>
</dbReference>
<dbReference type="Proteomes" id="UP000321863">
    <property type="component" value="Unassembled WGS sequence"/>
</dbReference>
<evidence type="ECO:0000313" key="2">
    <source>
        <dbReference type="EMBL" id="GEN77719.1"/>
    </source>
</evidence>
<name>A0A511YRA6_9FLAO</name>
<dbReference type="AlphaFoldDB" id="A0A511YRA6"/>
<keyword evidence="2" id="KW-0418">Kinase</keyword>
<dbReference type="PANTHER" id="PTHR10285">
    <property type="entry name" value="URIDINE KINASE"/>
    <property type="match status" value="1"/>
</dbReference>
<dbReference type="InterPro" id="IPR027417">
    <property type="entry name" value="P-loop_NTPase"/>
</dbReference>
<feature type="domain" description="Phosphoribulokinase/uridine kinase" evidence="1">
    <location>
        <begin position="52"/>
        <end position="213"/>
    </location>
</feature>
<sequence>MAYALKNKQQDKNNNMIGDTIELNENYLAPARDIIALLKKRFPLKGKTKLAIGIAGESGSGKSVTAFALQKVLEGQEVKSLVLQMDDYFKLPPGTNHKNRLKSLENVGIHEVDLEKLAQNIKDLKNGVAEIEKPLVNYSENSIGTEIFDASAYDVVIVEGTYIFEIDFFDFKIFIDRNYKDTYENRVKRNRDEQSDFVEQVLEIEHRIIRNFKNNADLILGKNYELINPDL</sequence>
<organism evidence="2 3">
    <name type="scientific">Chryseobacterium hagamense</name>
    <dbReference type="NCBI Taxonomy" id="395935"/>
    <lineage>
        <taxon>Bacteria</taxon>
        <taxon>Pseudomonadati</taxon>
        <taxon>Bacteroidota</taxon>
        <taxon>Flavobacteriia</taxon>
        <taxon>Flavobacteriales</taxon>
        <taxon>Weeksellaceae</taxon>
        <taxon>Chryseobacterium group</taxon>
        <taxon>Chryseobacterium</taxon>
    </lineage>
</organism>
<dbReference type="EMBL" id="BJYJ01000031">
    <property type="protein sequence ID" value="GEN77719.1"/>
    <property type="molecule type" value="Genomic_DNA"/>
</dbReference>
<comment type="caution">
    <text evidence="2">The sequence shown here is derived from an EMBL/GenBank/DDBJ whole genome shotgun (WGS) entry which is preliminary data.</text>
</comment>
<keyword evidence="2" id="KW-0808">Transferase</keyword>
<keyword evidence="3" id="KW-1185">Reference proteome</keyword>
<dbReference type="GO" id="GO:0016301">
    <property type="term" value="F:kinase activity"/>
    <property type="evidence" value="ECO:0007669"/>
    <property type="project" value="UniProtKB-KW"/>
</dbReference>
<dbReference type="InterPro" id="IPR006083">
    <property type="entry name" value="PRK/URK"/>
</dbReference>
<dbReference type="SUPFAM" id="SSF52540">
    <property type="entry name" value="P-loop containing nucleoside triphosphate hydrolases"/>
    <property type="match status" value="1"/>
</dbReference>
<dbReference type="GO" id="GO:0005524">
    <property type="term" value="F:ATP binding"/>
    <property type="evidence" value="ECO:0007669"/>
    <property type="project" value="InterPro"/>
</dbReference>
<dbReference type="PRINTS" id="PR00988">
    <property type="entry name" value="URIDINKINASE"/>
</dbReference>
<proteinExistence type="predicted"/>
<protein>
    <submittedName>
        <fullName evidence="2">Uridine kinase</fullName>
    </submittedName>
</protein>
<reference evidence="2 3" key="1">
    <citation type="submission" date="2019-07" db="EMBL/GenBank/DDBJ databases">
        <title>Whole genome shotgun sequence of Chryseobacterium hagamense NBRC 105253.</title>
        <authorList>
            <person name="Hosoyama A."/>
            <person name="Uohara A."/>
            <person name="Ohji S."/>
            <person name="Ichikawa N."/>
        </authorList>
    </citation>
    <scope>NUCLEOTIDE SEQUENCE [LARGE SCALE GENOMIC DNA]</scope>
    <source>
        <strain evidence="2 3">NBRC 105253</strain>
    </source>
</reference>
<evidence type="ECO:0000259" key="1">
    <source>
        <dbReference type="Pfam" id="PF00485"/>
    </source>
</evidence>
<gene>
    <name evidence="2" type="primary">udk_2</name>
    <name evidence="2" type="ORF">CHA01nite_34590</name>
</gene>
<accession>A0A511YRA6</accession>
<evidence type="ECO:0000313" key="3">
    <source>
        <dbReference type="Proteomes" id="UP000321863"/>
    </source>
</evidence>
<dbReference type="Gene3D" id="3.40.50.300">
    <property type="entry name" value="P-loop containing nucleotide triphosphate hydrolases"/>
    <property type="match status" value="1"/>
</dbReference>